<dbReference type="Pfam" id="PF08279">
    <property type="entry name" value="HTH_11"/>
    <property type="match status" value="1"/>
</dbReference>
<dbReference type="Pfam" id="PF13280">
    <property type="entry name" value="WYL"/>
    <property type="match status" value="1"/>
</dbReference>
<organism evidence="4 5">
    <name type="scientific">Paenibacillus mucilaginosus (strain KNP414)</name>
    <dbReference type="NCBI Taxonomy" id="1036673"/>
    <lineage>
        <taxon>Bacteria</taxon>
        <taxon>Bacillati</taxon>
        <taxon>Bacillota</taxon>
        <taxon>Bacilli</taxon>
        <taxon>Bacillales</taxon>
        <taxon>Paenibacillaceae</taxon>
        <taxon>Paenibacillus</taxon>
    </lineage>
</organism>
<dbReference type="Proteomes" id="UP000006620">
    <property type="component" value="Chromosome"/>
</dbReference>
<dbReference type="KEGG" id="pms:KNP414_02301"/>
<dbReference type="PROSITE" id="PS52050">
    <property type="entry name" value="WYL"/>
    <property type="match status" value="1"/>
</dbReference>
<dbReference type="Gene3D" id="1.10.10.10">
    <property type="entry name" value="Winged helix-like DNA-binding domain superfamily/Winged helix DNA-binding domain"/>
    <property type="match status" value="1"/>
</dbReference>
<reference evidence="5" key="1">
    <citation type="submission" date="2011-06" db="EMBL/GenBank/DDBJ databases">
        <title>Complete genome sequence of Paenibacillus mucilaginosus KNP414.</title>
        <authorList>
            <person name="Wang J."/>
            <person name="Hu S."/>
            <person name="Hu X."/>
            <person name="Zhang B."/>
            <person name="Dong D."/>
            <person name="Zhang S."/>
            <person name="Zhao K."/>
            <person name="Wu D."/>
        </authorList>
    </citation>
    <scope>NUCLEOTIDE SEQUENCE [LARGE SCALE GENOMIC DNA]</scope>
    <source>
        <strain evidence="5">KNP414</strain>
    </source>
</reference>
<dbReference type="InterPro" id="IPR036388">
    <property type="entry name" value="WH-like_DNA-bd_sf"/>
</dbReference>
<dbReference type="InterPro" id="IPR051534">
    <property type="entry name" value="CBASS_pafABC_assoc_protein"/>
</dbReference>
<dbReference type="Pfam" id="PF25583">
    <property type="entry name" value="WCX"/>
    <property type="match status" value="1"/>
</dbReference>
<keyword evidence="2" id="KW-0804">Transcription</keyword>
<keyword evidence="1" id="KW-0805">Transcription regulation</keyword>
<evidence type="ECO:0000256" key="2">
    <source>
        <dbReference type="ARBA" id="ARBA00023163"/>
    </source>
</evidence>
<sequence length="352" mass="40504">MDWTSGLSIRKNSDSCWHIYPLYWIYYLHGNDIGREVSMHKAQRLVQLIMLVNERMRFTVQELADECGVSRRTMIRDLMELGELGVPLYSEVGAGGGYRVLREKVLPPISFTEQEAMALFFAAQSLRNYRSLPFGNEVEGALHKFFHYLSSDLKAKIIRMQQRLVFWVPPHELEAPHLGELFEAALEQRVVTLLYESSSLRERNIQPLGIYTMNGLWYCQAYCFSTGEYRVFRVDRVQSCQPAKDQSVRLDAGGEPIDKWIMRPAENADLVLEVELTPEGARRCRTDVWLAKTLRVHDDGSGSIRTPMPDSYVPWAVHFFLGLGVEANVKGPKQVREGIHGKLREMLVQYEE</sequence>
<proteinExistence type="predicted"/>
<dbReference type="InterPro" id="IPR001034">
    <property type="entry name" value="DeoR_HTH"/>
</dbReference>
<dbReference type="InterPro" id="IPR026881">
    <property type="entry name" value="WYL_dom"/>
</dbReference>
<dbReference type="PANTHER" id="PTHR34580">
    <property type="match status" value="1"/>
</dbReference>
<dbReference type="EMBL" id="CP002869">
    <property type="protein sequence ID" value="AEI40862.1"/>
    <property type="molecule type" value="Genomic_DNA"/>
</dbReference>
<dbReference type="GO" id="GO:0003700">
    <property type="term" value="F:DNA-binding transcription factor activity"/>
    <property type="evidence" value="ECO:0007669"/>
    <property type="project" value="InterPro"/>
</dbReference>
<dbReference type="PANTHER" id="PTHR34580:SF9">
    <property type="entry name" value="SLL5097 PROTEIN"/>
    <property type="match status" value="1"/>
</dbReference>
<evidence type="ECO:0000313" key="5">
    <source>
        <dbReference type="Proteomes" id="UP000006620"/>
    </source>
</evidence>
<protein>
    <recommendedName>
        <fullName evidence="3">HTH deoR-type domain-containing protein</fullName>
    </recommendedName>
</protein>
<accession>F8F7V8</accession>
<evidence type="ECO:0000313" key="4">
    <source>
        <dbReference type="EMBL" id="AEI40862.1"/>
    </source>
</evidence>
<evidence type="ECO:0000259" key="3">
    <source>
        <dbReference type="PROSITE" id="PS51000"/>
    </source>
</evidence>
<dbReference type="InterPro" id="IPR013196">
    <property type="entry name" value="HTH_11"/>
</dbReference>
<gene>
    <name evidence="4" type="ordered locus">KNP414_02301</name>
</gene>
<feature type="domain" description="HTH deoR-type" evidence="3">
    <location>
        <begin position="41"/>
        <end position="96"/>
    </location>
</feature>
<name>F8F7V8_PAEMK</name>
<dbReference type="InterPro" id="IPR028349">
    <property type="entry name" value="PafC-like"/>
</dbReference>
<dbReference type="PROSITE" id="PS51000">
    <property type="entry name" value="HTH_DEOR_2"/>
    <property type="match status" value="1"/>
</dbReference>
<evidence type="ECO:0000256" key="1">
    <source>
        <dbReference type="ARBA" id="ARBA00023015"/>
    </source>
</evidence>
<dbReference type="PATRIC" id="fig|1036673.3.peg.2069"/>
<dbReference type="SUPFAM" id="SSF46785">
    <property type="entry name" value="Winged helix' DNA-binding domain"/>
    <property type="match status" value="1"/>
</dbReference>
<dbReference type="AlphaFoldDB" id="F8F7V8"/>
<reference evidence="4 5" key="2">
    <citation type="journal article" date="2013" name="Genome Announc.">
        <title>Genome Sequence of Growth-Improving Paenibacillus mucilaginosus Strain KNP414.</title>
        <authorList>
            <person name="Lu J.J."/>
            <person name="Wang J.F."/>
            <person name="Hu X.F."/>
        </authorList>
    </citation>
    <scope>NUCLEOTIDE SEQUENCE [LARGE SCALE GENOMIC DNA]</scope>
    <source>
        <strain evidence="4 5">KNP414</strain>
    </source>
</reference>
<dbReference type="HOGENOM" id="CLU_041141_5_2_9"/>
<dbReference type="InterPro" id="IPR057727">
    <property type="entry name" value="WCX_dom"/>
</dbReference>
<dbReference type="InterPro" id="IPR036390">
    <property type="entry name" value="WH_DNA-bd_sf"/>
</dbReference>
<dbReference type="PIRSF" id="PIRSF016838">
    <property type="entry name" value="PafC"/>
    <property type="match status" value="1"/>
</dbReference>